<evidence type="ECO:0008006" key="5">
    <source>
        <dbReference type="Google" id="ProtNLM"/>
    </source>
</evidence>
<accession>A0A9R1A4M5</accession>
<dbReference type="GO" id="GO:0080044">
    <property type="term" value="F:quercetin 7-O-glucosyltransferase activity"/>
    <property type="evidence" value="ECO:0007669"/>
    <property type="project" value="TreeGrafter"/>
</dbReference>
<evidence type="ECO:0000256" key="2">
    <source>
        <dbReference type="ARBA" id="ARBA00022679"/>
    </source>
</evidence>
<dbReference type="Proteomes" id="UP000324705">
    <property type="component" value="Chromosome 7B"/>
</dbReference>
<dbReference type="InterPro" id="IPR002213">
    <property type="entry name" value="UDP_glucos_trans"/>
</dbReference>
<name>A0A9R1A4M5_TRITD</name>
<reference evidence="3 4" key="1">
    <citation type="submission" date="2017-09" db="EMBL/GenBank/DDBJ databases">
        <authorList>
            <consortium name="International Durum Wheat Genome Sequencing Consortium (IDWGSC)"/>
            <person name="Milanesi L."/>
        </authorList>
    </citation>
    <scope>NUCLEOTIDE SEQUENCE [LARGE SCALE GENOMIC DNA]</scope>
    <source>
        <strain evidence="4">cv. Svevo</strain>
    </source>
</reference>
<sequence length="104" mass="11106">MESVACGVPMVCVPKMSDQRMNAWLVECEWRVGARAEVGGDGVLRAAEVRRRVEEVMREGEAAGGARRAASEWKAAVVEALGKGGSSDRNLRVFLEGISSGVSL</sequence>
<dbReference type="OMA" id="WMHKAKE"/>
<keyword evidence="2" id="KW-0808">Transferase</keyword>
<dbReference type="Pfam" id="PF00201">
    <property type="entry name" value="UDPGT"/>
    <property type="match status" value="1"/>
</dbReference>
<gene>
    <name evidence="3" type="ORF">TRITD_7Bv1G146390</name>
</gene>
<evidence type="ECO:0000313" key="3">
    <source>
        <dbReference type="EMBL" id="VAI89479.1"/>
    </source>
</evidence>
<dbReference type="AlphaFoldDB" id="A0A9R1A4M5"/>
<dbReference type="SUPFAM" id="SSF53756">
    <property type="entry name" value="UDP-Glycosyltransferase/glycogen phosphorylase"/>
    <property type="match status" value="1"/>
</dbReference>
<proteinExistence type="inferred from homology"/>
<dbReference type="PANTHER" id="PTHR11926">
    <property type="entry name" value="GLUCOSYL/GLUCURONOSYL TRANSFERASES"/>
    <property type="match status" value="1"/>
</dbReference>
<comment type="similarity">
    <text evidence="1">Belongs to the UDP-glycosyltransferase family.</text>
</comment>
<keyword evidence="4" id="KW-1185">Reference proteome</keyword>
<dbReference type="GO" id="GO:0080043">
    <property type="term" value="F:quercetin 3-O-glucosyltransferase activity"/>
    <property type="evidence" value="ECO:0007669"/>
    <property type="project" value="TreeGrafter"/>
</dbReference>
<evidence type="ECO:0000313" key="4">
    <source>
        <dbReference type="Proteomes" id="UP000324705"/>
    </source>
</evidence>
<organism evidence="3 4">
    <name type="scientific">Triticum turgidum subsp. durum</name>
    <name type="common">Durum wheat</name>
    <name type="synonym">Triticum durum</name>
    <dbReference type="NCBI Taxonomy" id="4567"/>
    <lineage>
        <taxon>Eukaryota</taxon>
        <taxon>Viridiplantae</taxon>
        <taxon>Streptophyta</taxon>
        <taxon>Embryophyta</taxon>
        <taxon>Tracheophyta</taxon>
        <taxon>Spermatophyta</taxon>
        <taxon>Magnoliopsida</taxon>
        <taxon>Liliopsida</taxon>
        <taxon>Poales</taxon>
        <taxon>Poaceae</taxon>
        <taxon>BOP clade</taxon>
        <taxon>Pooideae</taxon>
        <taxon>Triticodae</taxon>
        <taxon>Triticeae</taxon>
        <taxon>Triticinae</taxon>
        <taxon>Triticum</taxon>
    </lineage>
</organism>
<evidence type="ECO:0000256" key="1">
    <source>
        <dbReference type="ARBA" id="ARBA00009995"/>
    </source>
</evidence>
<dbReference type="PANTHER" id="PTHR11926:SF1534">
    <property type="entry name" value="GLYCOSYLTRANSFERASE"/>
    <property type="match status" value="1"/>
</dbReference>
<dbReference type="EMBL" id="LT934124">
    <property type="protein sequence ID" value="VAI89479.1"/>
    <property type="molecule type" value="Genomic_DNA"/>
</dbReference>
<dbReference type="Gene3D" id="3.40.50.2000">
    <property type="entry name" value="Glycogen Phosphorylase B"/>
    <property type="match status" value="2"/>
</dbReference>
<protein>
    <recommendedName>
        <fullName evidence="5">Glycosyltransferase</fullName>
    </recommendedName>
</protein>
<dbReference type="Gramene" id="TRITD7Bv1G146390.1">
    <property type="protein sequence ID" value="TRITD7Bv1G146390.1"/>
    <property type="gene ID" value="TRITD7Bv1G146390"/>
</dbReference>